<evidence type="ECO:0000256" key="2">
    <source>
        <dbReference type="ARBA" id="ARBA00022475"/>
    </source>
</evidence>
<evidence type="ECO:0000256" key="3">
    <source>
        <dbReference type="ARBA" id="ARBA00022692"/>
    </source>
</evidence>
<dbReference type="PANTHER" id="PTHR36115:SF4">
    <property type="entry name" value="MEMBRANE PROTEIN"/>
    <property type="match status" value="1"/>
</dbReference>
<keyword evidence="9" id="KW-1185">Reference proteome</keyword>
<organism evidence="8 9">
    <name type="scientific">Hyunsoonleella aestuarii</name>
    <dbReference type="NCBI Taxonomy" id="912802"/>
    <lineage>
        <taxon>Bacteria</taxon>
        <taxon>Pseudomonadati</taxon>
        <taxon>Bacteroidota</taxon>
        <taxon>Flavobacteriia</taxon>
        <taxon>Flavobacteriales</taxon>
        <taxon>Flavobacteriaceae</taxon>
    </lineage>
</organism>
<accession>A0ABP8EDW7</accession>
<keyword evidence="5 6" id="KW-0472">Membrane</keyword>
<dbReference type="InterPro" id="IPR010432">
    <property type="entry name" value="RDD"/>
</dbReference>
<dbReference type="PANTHER" id="PTHR36115">
    <property type="entry name" value="PROLINE-RICH ANTIGEN HOMOLOG-RELATED"/>
    <property type="match status" value="1"/>
</dbReference>
<feature type="transmembrane region" description="Helical" evidence="6">
    <location>
        <begin position="27"/>
        <end position="49"/>
    </location>
</feature>
<evidence type="ECO:0000259" key="7">
    <source>
        <dbReference type="Pfam" id="PF06271"/>
    </source>
</evidence>
<keyword evidence="3 6" id="KW-0812">Transmembrane</keyword>
<protein>
    <recommendedName>
        <fullName evidence="7">RDD domain-containing protein</fullName>
    </recommendedName>
</protein>
<proteinExistence type="predicted"/>
<dbReference type="InterPro" id="IPR051791">
    <property type="entry name" value="Pra-immunoreactive"/>
</dbReference>
<dbReference type="Pfam" id="PF06271">
    <property type="entry name" value="RDD"/>
    <property type="match status" value="1"/>
</dbReference>
<evidence type="ECO:0000256" key="6">
    <source>
        <dbReference type="SAM" id="Phobius"/>
    </source>
</evidence>
<dbReference type="Proteomes" id="UP001500027">
    <property type="component" value="Unassembled WGS sequence"/>
</dbReference>
<reference evidence="9" key="1">
    <citation type="journal article" date="2019" name="Int. J. Syst. Evol. Microbiol.">
        <title>The Global Catalogue of Microorganisms (GCM) 10K type strain sequencing project: providing services to taxonomists for standard genome sequencing and annotation.</title>
        <authorList>
            <consortium name="The Broad Institute Genomics Platform"/>
            <consortium name="The Broad Institute Genome Sequencing Center for Infectious Disease"/>
            <person name="Wu L."/>
            <person name="Ma J."/>
        </authorList>
    </citation>
    <scope>NUCLEOTIDE SEQUENCE [LARGE SCALE GENOMIC DNA]</scope>
    <source>
        <strain evidence="9">JCM 17452</strain>
    </source>
</reference>
<sequence>MAKEEIIIDKYMVGFDYVPLNIRMYNFLIDIILWGMIAGTVEALFKLIIPENNDILSFIIYLITFLGYYGFTEYKYQKTLAKFITKTKVVTHNELKPNKIEILIRTLSRLIPIDPISFYVSTFGIHDRLSKTRVIKDNPNSVIDFDDLPF</sequence>
<keyword evidence="4 6" id="KW-1133">Transmembrane helix</keyword>
<evidence type="ECO:0000256" key="4">
    <source>
        <dbReference type="ARBA" id="ARBA00022989"/>
    </source>
</evidence>
<evidence type="ECO:0000313" key="9">
    <source>
        <dbReference type="Proteomes" id="UP001500027"/>
    </source>
</evidence>
<name>A0ABP8EDW7_9FLAO</name>
<evidence type="ECO:0000256" key="5">
    <source>
        <dbReference type="ARBA" id="ARBA00023136"/>
    </source>
</evidence>
<keyword evidence="2" id="KW-1003">Cell membrane</keyword>
<dbReference type="EMBL" id="BAABAV010000003">
    <property type="protein sequence ID" value="GAA4270451.1"/>
    <property type="molecule type" value="Genomic_DNA"/>
</dbReference>
<dbReference type="RefSeq" id="WP_139002830.1">
    <property type="nucleotide sequence ID" value="NZ_BAABAV010000003.1"/>
</dbReference>
<gene>
    <name evidence="8" type="ORF">GCM10022257_25520</name>
</gene>
<evidence type="ECO:0000256" key="1">
    <source>
        <dbReference type="ARBA" id="ARBA00004651"/>
    </source>
</evidence>
<comment type="caution">
    <text evidence="8">The sequence shown here is derived from an EMBL/GenBank/DDBJ whole genome shotgun (WGS) entry which is preliminary data.</text>
</comment>
<feature type="domain" description="RDD" evidence="7">
    <location>
        <begin position="23"/>
        <end position="124"/>
    </location>
</feature>
<comment type="subcellular location">
    <subcellularLocation>
        <location evidence="1">Cell membrane</location>
        <topology evidence="1">Multi-pass membrane protein</topology>
    </subcellularLocation>
</comment>
<feature type="transmembrane region" description="Helical" evidence="6">
    <location>
        <begin position="55"/>
        <end position="72"/>
    </location>
</feature>
<evidence type="ECO:0000313" key="8">
    <source>
        <dbReference type="EMBL" id="GAA4270451.1"/>
    </source>
</evidence>